<proteinExistence type="predicted"/>
<dbReference type="EMBL" id="CAYU010000091">
    <property type="protein sequence ID" value="CCY78176.1"/>
    <property type="molecule type" value="Genomic_DNA"/>
</dbReference>
<dbReference type="GO" id="GO:0006352">
    <property type="term" value="P:DNA-templated transcription initiation"/>
    <property type="evidence" value="ECO:0007669"/>
    <property type="project" value="InterPro"/>
</dbReference>
<dbReference type="SUPFAM" id="SSF88946">
    <property type="entry name" value="Sigma2 domain of RNA polymerase sigma factors"/>
    <property type="match status" value="1"/>
</dbReference>
<name>R5LYL5_9FIRM</name>
<comment type="caution">
    <text evidence="2">The sequence shown here is derived from an EMBL/GenBank/DDBJ whole genome shotgun (WGS) entry which is preliminary data.</text>
</comment>
<sequence length="252" mass="28807">MTDRNIFMETLHEVAEIVRTSAEAMSRDEILFYFKDMDLTKEQENMVIEYLLTPHDEEAAEEPEEPQAVEPSKAEPQELTDSRVFQMYMEDIERLPSYTEDEIRMSYINLLSGKEDAIDKITAFWYGRIVEMAKNMFNGAVNFEDVVQEGNVALFVKLKELLGTKQAVDVEEELSDSISSAMKSYISEITGEEDGEETIAGKANLVNEAVKYLEEHNGTTPDKNEIAEFTHLTMEELSDIMDIMKKAEKKGK</sequence>
<evidence type="ECO:0000256" key="1">
    <source>
        <dbReference type="SAM" id="MobiDB-lite"/>
    </source>
</evidence>
<gene>
    <name evidence="2" type="ORF">BN569_01184</name>
</gene>
<dbReference type="Gene3D" id="1.20.120.1810">
    <property type="match status" value="1"/>
</dbReference>
<protein>
    <submittedName>
        <fullName evidence="2">Uncharacterized protein</fullName>
    </submittedName>
</protein>
<accession>R5LYL5</accession>
<dbReference type="GO" id="GO:0003700">
    <property type="term" value="F:DNA-binding transcription factor activity"/>
    <property type="evidence" value="ECO:0007669"/>
    <property type="project" value="InterPro"/>
</dbReference>
<organism evidence="2 3">
    <name type="scientific">Eshraghiella crossota CAG:259</name>
    <dbReference type="NCBI Taxonomy" id="1263062"/>
    <lineage>
        <taxon>Bacteria</taxon>
        <taxon>Bacillati</taxon>
        <taxon>Bacillota</taxon>
        <taxon>Clostridia</taxon>
        <taxon>Lachnospirales</taxon>
        <taxon>Lachnospiraceae</taxon>
        <taxon>Eshraghiella</taxon>
    </lineage>
</organism>
<evidence type="ECO:0000313" key="2">
    <source>
        <dbReference type="EMBL" id="CCY78176.1"/>
    </source>
</evidence>
<dbReference type="AlphaFoldDB" id="R5LYL5"/>
<feature type="region of interest" description="Disordered" evidence="1">
    <location>
        <begin position="58"/>
        <end position="77"/>
    </location>
</feature>
<reference evidence="2" key="1">
    <citation type="submission" date="2012-11" db="EMBL/GenBank/DDBJ databases">
        <title>Dependencies among metagenomic species, viruses, plasmids and units of genetic variation.</title>
        <authorList>
            <person name="Nielsen H.B."/>
            <person name="Almeida M."/>
            <person name="Juncker A.S."/>
            <person name="Rasmussen S."/>
            <person name="Li J."/>
            <person name="Sunagawa S."/>
            <person name="Plichta D."/>
            <person name="Gautier L."/>
            <person name="Le Chatelier E."/>
            <person name="Peletier E."/>
            <person name="Bonde I."/>
            <person name="Nielsen T."/>
            <person name="Manichanh C."/>
            <person name="Arumugam M."/>
            <person name="Batto J."/>
            <person name="Santos M.B.Q.D."/>
            <person name="Blom N."/>
            <person name="Borruel N."/>
            <person name="Burgdorf K.S."/>
            <person name="Boumezbeur F."/>
            <person name="Casellas F."/>
            <person name="Dore J."/>
            <person name="Guarner F."/>
            <person name="Hansen T."/>
            <person name="Hildebrand F."/>
            <person name="Kaas R.S."/>
            <person name="Kennedy S."/>
            <person name="Kristiansen K."/>
            <person name="Kultima J.R."/>
            <person name="Leonard P."/>
            <person name="Levenez F."/>
            <person name="Lund O."/>
            <person name="Moumen B."/>
            <person name="Le Paslier D."/>
            <person name="Pons N."/>
            <person name="Pedersen O."/>
            <person name="Prifti E."/>
            <person name="Qin J."/>
            <person name="Raes J."/>
            <person name="Tap J."/>
            <person name="Tims S."/>
            <person name="Ussery D.W."/>
            <person name="Yamada T."/>
            <person name="MetaHit consortium"/>
            <person name="Renault P."/>
            <person name="Sicheritz-Ponten T."/>
            <person name="Bork P."/>
            <person name="Wang J."/>
            <person name="Brunak S."/>
            <person name="Ehrlich S.D."/>
        </authorList>
    </citation>
    <scope>NUCLEOTIDE SEQUENCE [LARGE SCALE GENOMIC DNA]</scope>
</reference>
<feature type="compositionally biased region" description="Acidic residues" evidence="1">
    <location>
        <begin position="58"/>
        <end position="67"/>
    </location>
</feature>
<dbReference type="Proteomes" id="UP000018300">
    <property type="component" value="Unassembled WGS sequence"/>
</dbReference>
<dbReference type="InterPro" id="IPR013325">
    <property type="entry name" value="RNA_pol_sigma_r2"/>
</dbReference>
<evidence type="ECO:0000313" key="3">
    <source>
        <dbReference type="Proteomes" id="UP000018300"/>
    </source>
</evidence>